<dbReference type="Gene3D" id="1.10.357.10">
    <property type="entry name" value="Tetracycline Repressor, domain 2"/>
    <property type="match status" value="1"/>
</dbReference>
<evidence type="ECO:0000313" key="7">
    <source>
        <dbReference type="Proteomes" id="UP001597338"/>
    </source>
</evidence>
<dbReference type="PANTHER" id="PTHR47506:SF3">
    <property type="entry name" value="HTH-TYPE TRANSCRIPTIONAL REGULATOR LMRA"/>
    <property type="match status" value="1"/>
</dbReference>
<dbReference type="InterPro" id="IPR001647">
    <property type="entry name" value="HTH_TetR"/>
</dbReference>
<dbReference type="InterPro" id="IPR009057">
    <property type="entry name" value="Homeodomain-like_sf"/>
</dbReference>
<evidence type="ECO:0000256" key="1">
    <source>
        <dbReference type="ARBA" id="ARBA00023015"/>
    </source>
</evidence>
<dbReference type="PROSITE" id="PS50977">
    <property type="entry name" value="HTH_TETR_2"/>
    <property type="match status" value="1"/>
</dbReference>
<keyword evidence="3" id="KW-0804">Transcription</keyword>
<dbReference type="SUPFAM" id="SSF46689">
    <property type="entry name" value="Homeodomain-like"/>
    <property type="match status" value="1"/>
</dbReference>
<dbReference type="Pfam" id="PF00440">
    <property type="entry name" value="TetR_N"/>
    <property type="match status" value="1"/>
</dbReference>
<dbReference type="RefSeq" id="WP_377200202.1">
    <property type="nucleotide sequence ID" value="NZ_JBHUHF010000001.1"/>
</dbReference>
<dbReference type="InterPro" id="IPR036271">
    <property type="entry name" value="Tet_transcr_reg_TetR-rel_C_sf"/>
</dbReference>
<dbReference type="Proteomes" id="UP001597338">
    <property type="component" value="Unassembled WGS sequence"/>
</dbReference>
<evidence type="ECO:0000259" key="5">
    <source>
        <dbReference type="PROSITE" id="PS50977"/>
    </source>
</evidence>
<evidence type="ECO:0000256" key="3">
    <source>
        <dbReference type="ARBA" id="ARBA00023163"/>
    </source>
</evidence>
<organism evidence="6 7">
    <name type="scientific">Promicromonospora aerolata</name>
    <dbReference type="NCBI Taxonomy" id="195749"/>
    <lineage>
        <taxon>Bacteria</taxon>
        <taxon>Bacillati</taxon>
        <taxon>Actinomycetota</taxon>
        <taxon>Actinomycetes</taxon>
        <taxon>Micrococcales</taxon>
        <taxon>Promicromonosporaceae</taxon>
        <taxon>Promicromonospora</taxon>
    </lineage>
</organism>
<keyword evidence="1" id="KW-0805">Transcription regulation</keyword>
<name>A0ABW4VGQ3_9MICO</name>
<sequence length="187" mass="19925">MVSALRLLQKQGYASTGVSEIAREGHAPMGSFYHHFPGGKEELAVAAMTVGAQEFEALLSQALESSDDLAECLARIASDTADTLQLSSWERGCPVATTALETVFVSVELQRTAAEAFERWTDLIRARMSQAGYSADDAAELATTVLAMVEGAELLARVHRSTEPLALVANSLRRLTWQAAAGEPGSA</sequence>
<keyword evidence="7" id="KW-1185">Reference proteome</keyword>
<gene>
    <name evidence="6" type="ORF">ACFSL2_23765</name>
</gene>
<evidence type="ECO:0000256" key="2">
    <source>
        <dbReference type="ARBA" id="ARBA00023125"/>
    </source>
</evidence>
<feature type="DNA-binding region" description="H-T-H motif" evidence="4">
    <location>
        <begin position="17"/>
        <end position="36"/>
    </location>
</feature>
<evidence type="ECO:0000256" key="4">
    <source>
        <dbReference type="PROSITE-ProRule" id="PRU00335"/>
    </source>
</evidence>
<dbReference type="PANTHER" id="PTHR47506">
    <property type="entry name" value="TRANSCRIPTIONAL REGULATORY PROTEIN"/>
    <property type="match status" value="1"/>
</dbReference>
<protein>
    <submittedName>
        <fullName evidence="6">TetR/AcrR family transcriptional regulator</fullName>
    </submittedName>
</protein>
<dbReference type="EMBL" id="JBHUHF010000001">
    <property type="protein sequence ID" value="MFD2028525.1"/>
    <property type="molecule type" value="Genomic_DNA"/>
</dbReference>
<keyword evidence="2 4" id="KW-0238">DNA-binding</keyword>
<dbReference type="Pfam" id="PF21993">
    <property type="entry name" value="TetR_C_13_2"/>
    <property type="match status" value="1"/>
</dbReference>
<proteinExistence type="predicted"/>
<reference evidence="7" key="1">
    <citation type="journal article" date="2019" name="Int. J. Syst. Evol. Microbiol.">
        <title>The Global Catalogue of Microorganisms (GCM) 10K type strain sequencing project: providing services to taxonomists for standard genome sequencing and annotation.</title>
        <authorList>
            <consortium name="The Broad Institute Genomics Platform"/>
            <consortium name="The Broad Institute Genome Sequencing Center for Infectious Disease"/>
            <person name="Wu L."/>
            <person name="Ma J."/>
        </authorList>
    </citation>
    <scope>NUCLEOTIDE SEQUENCE [LARGE SCALE GENOMIC DNA]</scope>
    <source>
        <strain evidence="7">CCM 7043</strain>
    </source>
</reference>
<evidence type="ECO:0000313" key="6">
    <source>
        <dbReference type="EMBL" id="MFD2028525.1"/>
    </source>
</evidence>
<accession>A0ABW4VGQ3</accession>
<comment type="caution">
    <text evidence="6">The sequence shown here is derived from an EMBL/GenBank/DDBJ whole genome shotgun (WGS) entry which is preliminary data.</text>
</comment>
<feature type="domain" description="HTH tetR-type" evidence="5">
    <location>
        <begin position="1"/>
        <end position="54"/>
    </location>
</feature>
<dbReference type="InterPro" id="IPR054156">
    <property type="entry name" value="YxaF_TetR_C"/>
</dbReference>
<dbReference type="SUPFAM" id="SSF48498">
    <property type="entry name" value="Tetracyclin repressor-like, C-terminal domain"/>
    <property type="match status" value="1"/>
</dbReference>